<dbReference type="InterPro" id="IPR053136">
    <property type="entry name" value="UTP_pyrophosphatase-like"/>
</dbReference>
<dbReference type="EMBL" id="QLSV01000001">
    <property type="protein sequence ID" value="RAR51064.1"/>
    <property type="molecule type" value="Genomic_DNA"/>
</dbReference>
<keyword evidence="3" id="KW-1185">Reference proteome</keyword>
<dbReference type="RefSeq" id="WP_112084646.1">
    <property type="nucleotide sequence ID" value="NZ_QLSV01000001.1"/>
</dbReference>
<protein>
    <recommendedName>
        <fullName evidence="1">YgjP-like metallopeptidase domain-containing protein</fullName>
    </recommendedName>
</protein>
<comment type="caution">
    <text evidence="2">The sequence shown here is derived from an EMBL/GenBank/DDBJ whole genome shotgun (WGS) entry which is preliminary data.</text>
</comment>
<dbReference type="OrthoDB" id="9811177at2"/>
<reference evidence="2 3" key="1">
    <citation type="submission" date="2018-06" db="EMBL/GenBank/DDBJ databases">
        <title>Genomic Encyclopedia of Type Strains, Phase III (KMG-III): the genomes of soil and plant-associated and newly described type strains.</title>
        <authorList>
            <person name="Whitman W."/>
        </authorList>
    </citation>
    <scope>NUCLEOTIDE SEQUENCE [LARGE SCALE GENOMIC DNA]</scope>
    <source>
        <strain evidence="2 3">CGMCC 1.12504</strain>
    </source>
</reference>
<dbReference type="CDD" id="cd07344">
    <property type="entry name" value="M48_yhfN_like"/>
    <property type="match status" value="1"/>
</dbReference>
<organism evidence="2 3">
    <name type="scientific">Flavobacterium lacus</name>
    <dbReference type="NCBI Taxonomy" id="1353778"/>
    <lineage>
        <taxon>Bacteria</taxon>
        <taxon>Pseudomonadati</taxon>
        <taxon>Bacteroidota</taxon>
        <taxon>Flavobacteriia</taxon>
        <taxon>Flavobacteriales</taxon>
        <taxon>Flavobacteriaceae</taxon>
        <taxon>Flavobacterium</taxon>
    </lineage>
</organism>
<sequence length="230" mass="27387">MVYYINFGSKKILYTLLYTNRKTLGITVNPEMEVIVKAPINTHVGTIEEKIRKRAPWIIKQQNYFLTFHPKPNQKKYVTGESHFYLGRQYRIEVIESDKNEVSYKGRFIQIATKNKSNAKQLLNDWYRQKAKQKFDEIATPIIEKFKKYNVEPKGIYIQEMKTRWGSCTPNGKIILNPELIKTPKGCLEYVIIHELCHLVHLNHNQKFFDLQAKECPMWEKWKRKLEEFG</sequence>
<dbReference type="Gene3D" id="3.30.2010.10">
    <property type="entry name" value="Metalloproteases ('zincins'), catalytic domain"/>
    <property type="match status" value="1"/>
</dbReference>
<evidence type="ECO:0000313" key="3">
    <source>
        <dbReference type="Proteomes" id="UP000249518"/>
    </source>
</evidence>
<dbReference type="PANTHER" id="PTHR30399:SF1">
    <property type="entry name" value="UTP PYROPHOSPHATASE"/>
    <property type="match status" value="1"/>
</dbReference>
<name>A0A328X4B0_9FLAO</name>
<gene>
    <name evidence="2" type="ORF">B0I10_101238</name>
</gene>
<accession>A0A328X4B0</accession>
<dbReference type="InterPro" id="IPR002725">
    <property type="entry name" value="YgjP-like_metallopeptidase"/>
</dbReference>
<dbReference type="Proteomes" id="UP000249518">
    <property type="component" value="Unassembled WGS sequence"/>
</dbReference>
<feature type="domain" description="YgjP-like metallopeptidase" evidence="1">
    <location>
        <begin position="22"/>
        <end position="228"/>
    </location>
</feature>
<proteinExistence type="predicted"/>
<dbReference type="PANTHER" id="PTHR30399">
    <property type="entry name" value="UNCHARACTERIZED PROTEIN YGJP"/>
    <property type="match status" value="1"/>
</dbReference>
<evidence type="ECO:0000259" key="1">
    <source>
        <dbReference type="Pfam" id="PF01863"/>
    </source>
</evidence>
<evidence type="ECO:0000313" key="2">
    <source>
        <dbReference type="EMBL" id="RAR51064.1"/>
    </source>
</evidence>
<dbReference type="AlphaFoldDB" id="A0A328X4B0"/>
<dbReference type="Pfam" id="PF01863">
    <property type="entry name" value="YgjP-like"/>
    <property type="match status" value="1"/>
</dbReference>